<evidence type="ECO:0000313" key="5">
    <source>
        <dbReference type="EMBL" id="PFH58837.1"/>
    </source>
</evidence>
<dbReference type="PANTHER" id="PTHR23079">
    <property type="entry name" value="RNA-DEPENDENT RNA POLYMERASE"/>
    <property type="match status" value="1"/>
</dbReference>
<reference evidence="5 6" key="2">
    <citation type="journal article" date="2017" name="Sci. Rep.">
        <title>Ant-infecting Ophiocordyceps genomes reveal a high diversity of potential behavioral manipulation genes and a possible major role for enterotoxins.</title>
        <authorList>
            <person name="de Bekker C."/>
            <person name="Ohm R.A."/>
            <person name="Evans H.C."/>
            <person name="Brachmann A."/>
            <person name="Hughes D.P."/>
        </authorList>
    </citation>
    <scope>NUCLEOTIDE SEQUENCE [LARGE SCALE GENOMIC DNA]</scope>
    <source>
        <strain evidence="5 6">SC16a</strain>
    </source>
</reference>
<keyword evidence="1" id="KW-0696">RNA-directed RNA polymerase</keyword>
<keyword evidence="1" id="KW-0548">Nucleotidyltransferase</keyword>
<comment type="caution">
    <text evidence="5">The sequence shown here is derived from an EMBL/GenBank/DDBJ whole genome shotgun (WGS) entry which is preliminary data.</text>
</comment>
<evidence type="ECO:0000256" key="2">
    <source>
        <dbReference type="SAM" id="MobiDB-lite"/>
    </source>
</evidence>
<evidence type="ECO:0000313" key="6">
    <source>
        <dbReference type="Proteomes" id="UP000037136"/>
    </source>
</evidence>
<dbReference type="InterPro" id="IPR057596">
    <property type="entry name" value="RDRP_core"/>
</dbReference>
<dbReference type="PANTHER" id="PTHR23079:SF17">
    <property type="entry name" value="RNA-DEPENDENT RNA POLYMERASE"/>
    <property type="match status" value="1"/>
</dbReference>
<dbReference type="OrthoDB" id="6513042at2759"/>
<dbReference type="Pfam" id="PF25358">
    <property type="entry name" value="PH_fung_RdRP"/>
    <property type="match status" value="1"/>
</dbReference>
<feature type="region of interest" description="Disordered" evidence="2">
    <location>
        <begin position="1190"/>
        <end position="1246"/>
    </location>
</feature>
<sequence length="1332" mass="149821">MELFVANLPMDLTDKSLGNELVPFMNALGIVDWTCARNRNQPNGNITFLNVADGAKFLSRHGKIPRTVLQPSPKLCPGSRQSLQESLQQLSLHYQPSPQPTPAFHPPSKLPPLTQPPPDFVPRKRDFARLHILGRPIFVEKSRRPANRFILGHLKLERDSRSQRQAVRAPQPSTVKCTILEVACGKVVFSGPEAVPTFANQTSHRTQGYGRFGRSFFSVTFQDFSRMDISYDIIESGVVDQRTLTLVLVEPPRFYTPASGKKGQAKWTRLASLPSWPDHAKYVSHCLVYQLHMGPSHDDTIKALKSQQLFELTFQGLALNLHPSPYVHDYATSIKAFESRLGSAEVARLVPFPLLFMMETMVWNDYLHPSSAQKMLGLMERAGAELPRGLKDQFPLSAETLKQLLHDIPYAVPGVDVADLDPENLMEAASKMEAEKRLNDVLRAGVYGPSLPRHQTWVFKAIVTPTRITLHGPDAESKNRVLRMFPNHGDHFLRVSFMDENGQDLQFNPKILNHFIFERYRRVLRDGIRIAGRHYSFLGFSHSSLRSHSTWFIAPFLDADMQRQNYDSILKKLGDFSEIRIAAKCAARIGQAFSETPWAVDLVRTDIKHRSMPDVLSADGSRNFSDGVGTISWEAMEELWKALPTRTAAPTCFQIRWGGVKGMLGLDSRLSGKYICVREESMMKFPSDDRRELSICDVASRPLRLFLNRQVIKILEDMGTTDSWFTTLQSKALQMLRGVTATAANTSTFLRYQSIGRPLGLPSFINQLDRMGIDYRRDVFLRSVVEHVVLRELRLLKHKARIPVDKGVALYGIMDETAFLDEDEVYVTFDKTYARSGWRIDTSPENGPVIVTRSPALHPGDVRVVRMRTPPAGSPLLQLKNCIVFSQKGTRDLPSQLSGGDLDGDLFQVIWDLEALPTKMFLPADYPRVEPAKLDRPVKSDDIADFFIDFMRTDTLGFIAVRHQILADVCDEGTLDPRCIKLAEMHSTAVDFSKTGIPVDPQEMPKGPRTRPDFLAPAPPLKLYDLGQIAHIEDEDRNEDEEDGMGMMKHKYHPSAKILGRLYRGVDEKKIWNEDIHRTVKTSGPSVWDQLMGRVETELEALGLDLDYESYAEKGWQLRNLYEDSMEDSMWQFSDNNTKNGISEVEAFCGSLLNKRGSQTRQQRDLSIQLLEKTDRVMSWIVRLMRHGDKPSRDADAADDGADDGDDDDDDDGNDEGGVHLGGDSEDEDKSGANIVGNGESKVHSGSREEAVQRCWACLVVGCISESEKLHERSSKMMSFRVVAAACLMKELRALRNEARTAMSGGGYVGVSGDRFVGRVGMGERSKRSKQA</sequence>
<evidence type="ECO:0000259" key="4">
    <source>
        <dbReference type="Pfam" id="PF25358"/>
    </source>
</evidence>
<comment type="catalytic activity">
    <reaction evidence="1">
        <text>RNA(n) + a ribonucleoside 5'-triphosphate = RNA(n+1) + diphosphate</text>
        <dbReference type="Rhea" id="RHEA:21248"/>
        <dbReference type="Rhea" id="RHEA-COMP:14527"/>
        <dbReference type="Rhea" id="RHEA-COMP:17342"/>
        <dbReference type="ChEBI" id="CHEBI:33019"/>
        <dbReference type="ChEBI" id="CHEBI:61557"/>
        <dbReference type="ChEBI" id="CHEBI:140395"/>
        <dbReference type="EC" id="2.7.7.48"/>
    </reaction>
</comment>
<dbReference type="GO" id="GO:0031380">
    <property type="term" value="C:nuclear RNA-directed RNA polymerase complex"/>
    <property type="evidence" value="ECO:0007669"/>
    <property type="project" value="TreeGrafter"/>
</dbReference>
<dbReference type="Proteomes" id="UP000037136">
    <property type="component" value="Unassembled WGS sequence"/>
</dbReference>
<dbReference type="Pfam" id="PF05183">
    <property type="entry name" value="RdRP"/>
    <property type="match status" value="1"/>
</dbReference>
<feature type="domain" description="RdRP-like PH" evidence="4">
    <location>
        <begin position="177"/>
        <end position="306"/>
    </location>
</feature>
<evidence type="ECO:0000256" key="1">
    <source>
        <dbReference type="RuleBase" id="RU363098"/>
    </source>
</evidence>
<accession>A0A2A9PD43</accession>
<dbReference type="GO" id="GO:0003723">
    <property type="term" value="F:RNA binding"/>
    <property type="evidence" value="ECO:0007669"/>
    <property type="project" value="UniProtKB-KW"/>
</dbReference>
<keyword evidence="1" id="KW-0808">Transferase</keyword>
<feature type="compositionally biased region" description="Pro residues" evidence="2">
    <location>
        <begin position="97"/>
        <end position="119"/>
    </location>
</feature>
<comment type="similarity">
    <text evidence="1">Belongs to the RdRP family.</text>
</comment>
<organism evidence="5 6">
    <name type="scientific">Ophiocordyceps unilateralis</name>
    <name type="common">Zombie-ant fungus</name>
    <name type="synonym">Torrubia unilateralis</name>
    <dbReference type="NCBI Taxonomy" id="268505"/>
    <lineage>
        <taxon>Eukaryota</taxon>
        <taxon>Fungi</taxon>
        <taxon>Dikarya</taxon>
        <taxon>Ascomycota</taxon>
        <taxon>Pezizomycotina</taxon>
        <taxon>Sordariomycetes</taxon>
        <taxon>Hypocreomycetidae</taxon>
        <taxon>Hypocreales</taxon>
        <taxon>Ophiocordycipitaceae</taxon>
        <taxon>Ophiocordyceps</taxon>
    </lineage>
</organism>
<dbReference type="InterPro" id="IPR007855">
    <property type="entry name" value="RDRP"/>
</dbReference>
<feature type="region of interest" description="Disordered" evidence="2">
    <location>
        <begin position="93"/>
        <end position="119"/>
    </location>
</feature>
<dbReference type="EMBL" id="LAZP02000251">
    <property type="protein sequence ID" value="PFH58837.1"/>
    <property type="molecule type" value="Genomic_DNA"/>
</dbReference>
<gene>
    <name evidence="5" type="ORF">XA68_13165</name>
</gene>
<dbReference type="InterPro" id="IPR057503">
    <property type="entry name" value="PH_RdRP"/>
</dbReference>
<evidence type="ECO:0000259" key="3">
    <source>
        <dbReference type="Pfam" id="PF05183"/>
    </source>
</evidence>
<dbReference type="GO" id="GO:0003968">
    <property type="term" value="F:RNA-directed RNA polymerase activity"/>
    <property type="evidence" value="ECO:0007669"/>
    <property type="project" value="UniProtKB-KW"/>
</dbReference>
<protein>
    <recommendedName>
        <fullName evidence="1">RNA-dependent RNA polymerase</fullName>
        <ecNumber evidence="1">2.7.7.48</ecNumber>
    </recommendedName>
</protein>
<feature type="domain" description="RDRP core" evidence="3">
    <location>
        <begin position="463"/>
        <end position="1066"/>
    </location>
</feature>
<reference evidence="5 6" key="1">
    <citation type="journal article" date="2015" name="BMC Genomics">
        <title>Gene expression during zombie ant biting behavior reflects the complexity underlying fungal parasitic behavioral manipulation.</title>
        <authorList>
            <person name="de Bekker C."/>
            <person name="Ohm R.A."/>
            <person name="Loreto R.G."/>
            <person name="Sebastian A."/>
            <person name="Albert I."/>
            <person name="Merrow M."/>
            <person name="Brachmann A."/>
            <person name="Hughes D.P."/>
        </authorList>
    </citation>
    <scope>NUCLEOTIDE SEQUENCE [LARGE SCALE GENOMIC DNA]</scope>
    <source>
        <strain evidence="5 6">SC16a</strain>
    </source>
</reference>
<name>A0A2A9PD43_OPHUN</name>
<feature type="compositionally biased region" description="Acidic residues" evidence="2">
    <location>
        <begin position="1197"/>
        <end position="1215"/>
    </location>
</feature>
<dbReference type="EC" id="2.7.7.48" evidence="1"/>
<proteinExistence type="inferred from homology"/>
<dbReference type="STRING" id="268505.A0A2A9PD43"/>
<keyword evidence="1" id="KW-0694">RNA-binding</keyword>
<dbReference type="GO" id="GO:0030422">
    <property type="term" value="P:siRNA processing"/>
    <property type="evidence" value="ECO:0007669"/>
    <property type="project" value="TreeGrafter"/>
</dbReference>
<keyword evidence="6" id="KW-1185">Reference proteome</keyword>